<gene>
    <name evidence="1" type="ORF">GLS40_07420</name>
</gene>
<organism evidence="1 2">
    <name type="scientific">Pseudooceanicola pacificus</name>
    <dbReference type="NCBI Taxonomy" id="2676438"/>
    <lineage>
        <taxon>Bacteria</taxon>
        <taxon>Pseudomonadati</taxon>
        <taxon>Pseudomonadota</taxon>
        <taxon>Alphaproteobacteria</taxon>
        <taxon>Rhodobacterales</taxon>
        <taxon>Paracoccaceae</taxon>
        <taxon>Pseudooceanicola</taxon>
    </lineage>
</organism>
<evidence type="ECO:0008006" key="3">
    <source>
        <dbReference type="Google" id="ProtNLM"/>
    </source>
</evidence>
<evidence type="ECO:0000313" key="1">
    <source>
        <dbReference type="EMBL" id="MWB77848.1"/>
    </source>
</evidence>
<sequence length="104" mass="11513">MPSGLSLRLQEVLVEEQFDGTRWARFRYVADDLAGHDFADVEADFPALCAEQVVPWSRTAEPAVDKAVISLASAALDFGESDPEVTQFFEVYAIRDGSCIWEGL</sequence>
<dbReference type="InterPro" id="IPR045467">
    <property type="entry name" value="DUF6497"/>
</dbReference>
<name>A0A844WAV8_9RHOB</name>
<evidence type="ECO:0000313" key="2">
    <source>
        <dbReference type="Proteomes" id="UP000443843"/>
    </source>
</evidence>
<proteinExistence type="predicted"/>
<comment type="caution">
    <text evidence="1">The sequence shown here is derived from an EMBL/GenBank/DDBJ whole genome shotgun (WGS) entry which is preliminary data.</text>
</comment>
<reference evidence="1 2" key="1">
    <citation type="submission" date="2019-11" db="EMBL/GenBank/DDBJ databases">
        <title>Pseudooceanicola pacifica sp. nov., isolated from deep-sea sediment of the Pacific Ocean.</title>
        <authorList>
            <person name="Lyu L."/>
        </authorList>
    </citation>
    <scope>NUCLEOTIDE SEQUENCE [LARGE SCALE GENOMIC DNA]</scope>
    <source>
        <strain evidence="1 2">216_PA32_1</strain>
    </source>
</reference>
<dbReference type="AlphaFoldDB" id="A0A844WAV8"/>
<accession>A0A844WAV8</accession>
<protein>
    <recommendedName>
        <fullName evidence="3">Acetolactate synthase</fullName>
    </recommendedName>
</protein>
<dbReference type="Proteomes" id="UP000443843">
    <property type="component" value="Unassembled WGS sequence"/>
</dbReference>
<dbReference type="Pfam" id="PF20107">
    <property type="entry name" value="DUF6497"/>
    <property type="match status" value="1"/>
</dbReference>
<keyword evidence="2" id="KW-1185">Reference proteome</keyword>
<dbReference type="EMBL" id="WNXQ01000003">
    <property type="protein sequence ID" value="MWB77848.1"/>
    <property type="molecule type" value="Genomic_DNA"/>
</dbReference>